<dbReference type="OrthoDB" id="504614at2"/>
<dbReference type="KEGG" id="dcm:NIES806_32050"/>
<protein>
    <submittedName>
        <fullName evidence="2">Uncharacterized protein</fullName>
    </submittedName>
</protein>
<keyword evidence="1" id="KW-1133">Transmembrane helix</keyword>
<reference evidence="2 3" key="1">
    <citation type="submission" date="2017-06" db="EMBL/GenBank/DDBJ databases">
        <title>Genome sequencing of cyanobaciteial culture collection at National Institute for Environmental Studies (NIES).</title>
        <authorList>
            <person name="Hirose Y."/>
            <person name="Shimura Y."/>
            <person name="Fujisawa T."/>
            <person name="Nakamura Y."/>
            <person name="Kawachi M."/>
        </authorList>
    </citation>
    <scope>NUCLEOTIDE SEQUENCE [LARGE SCALE GENOMIC DNA]</scope>
    <source>
        <strain evidence="2 3">NIES-806</strain>
    </source>
</reference>
<dbReference type="AlphaFoldDB" id="A0A1Z4V659"/>
<keyword evidence="3" id="KW-1185">Reference proteome</keyword>
<feature type="transmembrane region" description="Helical" evidence="1">
    <location>
        <begin position="390"/>
        <end position="410"/>
    </location>
</feature>
<gene>
    <name evidence="2" type="ORF">NIES806_32050</name>
</gene>
<dbReference type="RefSeq" id="WP_096668777.1">
    <property type="nucleotide sequence ID" value="NZ_AP018316.1"/>
</dbReference>
<dbReference type="Proteomes" id="UP000218702">
    <property type="component" value="Chromosome"/>
</dbReference>
<organism evidence="2 3">
    <name type="scientific">Dolichospermum compactum NIES-806</name>
    <dbReference type="NCBI Taxonomy" id="1973481"/>
    <lineage>
        <taxon>Bacteria</taxon>
        <taxon>Bacillati</taxon>
        <taxon>Cyanobacteriota</taxon>
        <taxon>Cyanophyceae</taxon>
        <taxon>Nostocales</taxon>
        <taxon>Aphanizomenonaceae</taxon>
        <taxon>Dolichospermum</taxon>
        <taxon>Dolichospermum compactum</taxon>
    </lineage>
</organism>
<dbReference type="EMBL" id="AP018316">
    <property type="protein sequence ID" value="BAZ86987.1"/>
    <property type="molecule type" value="Genomic_DNA"/>
</dbReference>
<sequence length="418" mass="47908">MAFRQKVRQKSSQNSRFSKIKNFIITRSGLIRTKFNNINHNFLQQLPNLKQYLIQQKSSILVIILLVVLCIITIAAIVPGTHIFEGNLIFQEMSFTHDDNQPKLFLGNIKNIKKLETEGKQILTFTGSFQSESLPEINKLNSLEIQLTERESKIIITPANSQTESEINLKELRLQPQTRIARLNYDFYRQQLAFSLLPNSQNNPNPLEIYLGEQPIKVIIEGYKIPSLNLPKSQDDQAQLEFIVNPNNKEFTFNIQENTNIYLTLSKPPKYESEQWFRGKIKTKDVTFTHVDKNGGNLRDDLEISTILEGKIRMAEQDREIKENQFLMGEDTNKPLNIQLIRNLQIISDKKGIEARFSGKTKQIQIGLDQDFPVSSIQGSWLDGVLPRDAIIALFSFGAATVANLLSWLFSNTNSRKP</sequence>
<accession>A0A1Z4V659</accession>
<evidence type="ECO:0000256" key="1">
    <source>
        <dbReference type="SAM" id="Phobius"/>
    </source>
</evidence>
<evidence type="ECO:0000313" key="2">
    <source>
        <dbReference type="EMBL" id="BAZ86987.1"/>
    </source>
</evidence>
<feature type="transmembrane region" description="Helical" evidence="1">
    <location>
        <begin position="60"/>
        <end position="84"/>
    </location>
</feature>
<keyword evidence="1" id="KW-0812">Transmembrane</keyword>
<name>A0A1Z4V659_9CYAN</name>
<keyword evidence="1" id="KW-0472">Membrane</keyword>
<evidence type="ECO:0000313" key="3">
    <source>
        <dbReference type="Proteomes" id="UP000218702"/>
    </source>
</evidence>
<proteinExistence type="predicted"/>